<dbReference type="Pfam" id="PF04892">
    <property type="entry name" value="VanZ"/>
    <property type="match status" value="1"/>
</dbReference>
<keyword evidence="1" id="KW-1133">Transmembrane helix</keyword>
<protein>
    <recommendedName>
        <fullName evidence="2">VanZ-like domain-containing protein</fullName>
    </recommendedName>
</protein>
<dbReference type="EMBL" id="BAABAT010000010">
    <property type="protein sequence ID" value="GAA4250711.1"/>
    <property type="molecule type" value="Genomic_DNA"/>
</dbReference>
<evidence type="ECO:0000256" key="1">
    <source>
        <dbReference type="SAM" id="Phobius"/>
    </source>
</evidence>
<sequence length="152" mass="16105">MAIDRRRLGLIGTVAGTAPWVVMILWPTSAPRRINLDPVRGLAGVLTSGPRDAIIQMGGNLAVFAAFGVFGPMRWRLGVWAVTGLAALGSAVLETLQYVLDLGRVTALDDVLVNAAGAGIAALLARRWRRPLRRPAPVPAPRTEPGTPSPSR</sequence>
<gene>
    <name evidence="3" type="ORF">GCM10022255_040490</name>
</gene>
<dbReference type="Proteomes" id="UP001500620">
    <property type="component" value="Unassembled WGS sequence"/>
</dbReference>
<evidence type="ECO:0000313" key="4">
    <source>
        <dbReference type="Proteomes" id="UP001500620"/>
    </source>
</evidence>
<comment type="caution">
    <text evidence="3">The sequence shown here is derived from an EMBL/GenBank/DDBJ whole genome shotgun (WGS) entry which is preliminary data.</text>
</comment>
<accession>A0ABP8D9P4</accession>
<feature type="transmembrane region" description="Helical" evidence="1">
    <location>
        <begin position="53"/>
        <end position="70"/>
    </location>
</feature>
<reference evidence="4" key="1">
    <citation type="journal article" date="2019" name="Int. J. Syst. Evol. Microbiol.">
        <title>The Global Catalogue of Microorganisms (GCM) 10K type strain sequencing project: providing services to taxonomists for standard genome sequencing and annotation.</title>
        <authorList>
            <consortium name="The Broad Institute Genomics Platform"/>
            <consortium name="The Broad Institute Genome Sequencing Center for Infectious Disease"/>
            <person name="Wu L."/>
            <person name="Ma J."/>
        </authorList>
    </citation>
    <scope>NUCLEOTIDE SEQUENCE [LARGE SCALE GENOMIC DNA]</scope>
    <source>
        <strain evidence="4">JCM 17441</strain>
    </source>
</reference>
<evidence type="ECO:0000259" key="2">
    <source>
        <dbReference type="Pfam" id="PF04892"/>
    </source>
</evidence>
<name>A0ABP8D9P4_9ACTN</name>
<dbReference type="RefSeq" id="WP_345128654.1">
    <property type="nucleotide sequence ID" value="NZ_BAABAT010000010.1"/>
</dbReference>
<organism evidence="3 4">
    <name type="scientific">Dactylosporangium darangshiense</name>
    <dbReference type="NCBI Taxonomy" id="579108"/>
    <lineage>
        <taxon>Bacteria</taxon>
        <taxon>Bacillati</taxon>
        <taxon>Actinomycetota</taxon>
        <taxon>Actinomycetes</taxon>
        <taxon>Micromonosporales</taxon>
        <taxon>Micromonosporaceae</taxon>
        <taxon>Dactylosporangium</taxon>
    </lineage>
</organism>
<feature type="transmembrane region" description="Helical" evidence="1">
    <location>
        <begin position="106"/>
        <end position="125"/>
    </location>
</feature>
<feature type="transmembrane region" description="Helical" evidence="1">
    <location>
        <begin position="77"/>
        <end position="100"/>
    </location>
</feature>
<keyword evidence="1" id="KW-0812">Transmembrane</keyword>
<evidence type="ECO:0000313" key="3">
    <source>
        <dbReference type="EMBL" id="GAA4250711.1"/>
    </source>
</evidence>
<proteinExistence type="predicted"/>
<keyword evidence="1" id="KW-0472">Membrane</keyword>
<feature type="transmembrane region" description="Helical" evidence="1">
    <location>
        <begin position="7"/>
        <end position="26"/>
    </location>
</feature>
<feature type="domain" description="VanZ-like" evidence="2">
    <location>
        <begin position="20"/>
        <end position="127"/>
    </location>
</feature>
<dbReference type="InterPro" id="IPR006976">
    <property type="entry name" value="VanZ-like"/>
</dbReference>
<keyword evidence="4" id="KW-1185">Reference proteome</keyword>